<evidence type="ECO:0000313" key="3">
    <source>
        <dbReference type="Proteomes" id="UP000297527"/>
    </source>
</evidence>
<keyword evidence="3" id="KW-1185">Reference proteome</keyword>
<evidence type="ECO:0000256" key="1">
    <source>
        <dbReference type="SAM" id="MobiDB-lite"/>
    </source>
</evidence>
<sequence length="112" mass="12860">MFSNLESRLRRAMDSRRGKRAAYKETENNGLVHQSNSTSEIARATNPALKTLEQPKADLTSIKVEIVLMDEKNERKARPPHKRSLSQDYLSRKHFIELAADKLNVLNNTCCY</sequence>
<name>A0A4Z1I639_9HELO</name>
<dbReference type="EMBL" id="PQXN01000100">
    <property type="protein sequence ID" value="TGO54882.1"/>
    <property type="molecule type" value="Genomic_DNA"/>
</dbReference>
<evidence type="ECO:0000313" key="2">
    <source>
        <dbReference type="EMBL" id="TGO54882.1"/>
    </source>
</evidence>
<gene>
    <name evidence="2" type="ORF">BCON_0100g00020</name>
</gene>
<dbReference type="AlphaFoldDB" id="A0A4Z1I639"/>
<proteinExistence type="predicted"/>
<protein>
    <submittedName>
        <fullName evidence="2">Uncharacterized protein</fullName>
    </submittedName>
</protein>
<accession>A0A4Z1I639</accession>
<dbReference type="OrthoDB" id="3534541at2759"/>
<dbReference type="Proteomes" id="UP000297527">
    <property type="component" value="Unassembled WGS sequence"/>
</dbReference>
<organism evidence="2 3">
    <name type="scientific">Botryotinia convoluta</name>
    <dbReference type="NCBI Taxonomy" id="54673"/>
    <lineage>
        <taxon>Eukaryota</taxon>
        <taxon>Fungi</taxon>
        <taxon>Dikarya</taxon>
        <taxon>Ascomycota</taxon>
        <taxon>Pezizomycotina</taxon>
        <taxon>Leotiomycetes</taxon>
        <taxon>Helotiales</taxon>
        <taxon>Sclerotiniaceae</taxon>
        <taxon>Botryotinia</taxon>
    </lineage>
</organism>
<feature type="compositionally biased region" description="Basic and acidic residues" evidence="1">
    <location>
        <begin position="7"/>
        <end position="27"/>
    </location>
</feature>
<reference evidence="2 3" key="1">
    <citation type="submission" date="2017-12" db="EMBL/GenBank/DDBJ databases">
        <title>Comparative genomics of Botrytis spp.</title>
        <authorList>
            <person name="Valero-Jimenez C.A."/>
            <person name="Tapia P."/>
            <person name="Veloso J."/>
            <person name="Silva-Moreno E."/>
            <person name="Staats M."/>
            <person name="Valdes J.H."/>
            <person name="Van Kan J.A.L."/>
        </authorList>
    </citation>
    <scope>NUCLEOTIDE SEQUENCE [LARGE SCALE GENOMIC DNA]</scope>
    <source>
        <strain evidence="2 3">MUCL11595</strain>
    </source>
</reference>
<feature type="region of interest" description="Disordered" evidence="1">
    <location>
        <begin position="1"/>
        <end position="40"/>
    </location>
</feature>
<comment type="caution">
    <text evidence="2">The sequence shown here is derived from an EMBL/GenBank/DDBJ whole genome shotgun (WGS) entry which is preliminary data.</text>
</comment>
<feature type="compositionally biased region" description="Polar residues" evidence="1">
    <location>
        <begin position="28"/>
        <end position="40"/>
    </location>
</feature>